<dbReference type="Pfam" id="PF00436">
    <property type="entry name" value="SSB"/>
    <property type="match status" value="1"/>
</dbReference>
<dbReference type="EMBL" id="PFCI01000002">
    <property type="protein sequence ID" value="PIR72590.1"/>
    <property type="molecule type" value="Genomic_DNA"/>
</dbReference>
<evidence type="ECO:0000313" key="6">
    <source>
        <dbReference type="Proteomes" id="UP000237006"/>
    </source>
</evidence>
<dbReference type="GO" id="GO:0006260">
    <property type="term" value="P:DNA replication"/>
    <property type="evidence" value="ECO:0007669"/>
    <property type="project" value="InterPro"/>
</dbReference>
<organism evidence="5 6">
    <name type="scientific">Candidatus Nealsonbacteria bacterium CG10_big_fil_rev_8_21_14_0_10_36_228</name>
    <dbReference type="NCBI Taxonomy" id="1974708"/>
    <lineage>
        <taxon>Bacteria</taxon>
        <taxon>Candidatus Nealsoniibacteriota</taxon>
    </lineage>
</organism>
<reference evidence="6" key="1">
    <citation type="submission" date="2017-09" db="EMBL/GenBank/DDBJ databases">
        <title>Depth-based differentiation of microbial function through sediment-hosted aquifers and enrichment of novel symbionts in the deep terrestrial subsurface.</title>
        <authorList>
            <person name="Probst A.J."/>
            <person name="Ladd B."/>
            <person name="Jarett J.K."/>
            <person name="Geller-Mcgrath D.E."/>
            <person name="Sieber C.M.K."/>
            <person name="Emerson J.B."/>
            <person name="Anantharaman K."/>
            <person name="Thomas B.C."/>
            <person name="Malmstrom R."/>
            <person name="Stieglmeier M."/>
            <person name="Klingl A."/>
            <person name="Woyke T."/>
            <person name="Ryan C.M."/>
            <person name="Banfield J.F."/>
        </authorList>
    </citation>
    <scope>NUCLEOTIDE SEQUENCE [LARGE SCALE GENOMIC DNA]</scope>
</reference>
<accession>A0A2H0TKP1</accession>
<gene>
    <name evidence="5" type="ORF">COU41_00055</name>
</gene>
<evidence type="ECO:0000256" key="2">
    <source>
        <dbReference type="HAMAP-Rule" id="MF_00984"/>
    </source>
</evidence>
<feature type="region of interest" description="Disordered" evidence="4">
    <location>
        <begin position="107"/>
        <end position="133"/>
    </location>
</feature>
<dbReference type="PANTHER" id="PTHR10302:SF27">
    <property type="entry name" value="SINGLE-STRANDED DNA-BINDING PROTEIN"/>
    <property type="match status" value="1"/>
</dbReference>
<dbReference type="NCBIfam" id="TIGR00621">
    <property type="entry name" value="ssb"/>
    <property type="match status" value="1"/>
</dbReference>
<keyword evidence="1 2" id="KW-0238">DNA-binding</keyword>
<evidence type="ECO:0000256" key="1">
    <source>
        <dbReference type="ARBA" id="ARBA00023125"/>
    </source>
</evidence>
<evidence type="ECO:0000256" key="4">
    <source>
        <dbReference type="SAM" id="MobiDB-lite"/>
    </source>
</evidence>
<dbReference type="InterPro" id="IPR011344">
    <property type="entry name" value="ssDNA-bd"/>
</dbReference>
<dbReference type="GO" id="GO:0003697">
    <property type="term" value="F:single-stranded DNA binding"/>
    <property type="evidence" value="ECO:0007669"/>
    <property type="project" value="UniProtKB-UniRule"/>
</dbReference>
<name>A0A2H0TKP1_9BACT</name>
<feature type="compositionally biased region" description="Basic and acidic residues" evidence="4">
    <location>
        <begin position="118"/>
        <end position="133"/>
    </location>
</feature>
<comment type="subunit">
    <text evidence="2">Homotetramer.</text>
</comment>
<dbReference type="AlphaFoldDB" id="A0A2H0TKP1"/>
<protein>
    <recommendedName>
        <fullName evidence="2 3">Single-stranded DNA-binding protein</fullName>
        <shortName evidence="2">SSB</shortName>
    </recommendedName>
</protein>
<dbReference type="HAMAP" id="MF_00984">
    <property type="entry name" value="SSB"/>
    <property type="match status" value="1"/>
</dbReference>
<evidence type="ECO:0000256" key="3">
    <source>
        <dbReference type="RuleBase" id="RU000524"/>
    </source>
</evidence>
<proteinExistence type="inferred from homology"/>
<dbReference type="Gene3D" id="2.40.50.140">
    <property type="entry name" value="Nucleic acid-binding proteins"/>
    <property type="match status" value="1"/>
</dbReference>
<evidence type="ECO:0000313" key="5">
    <source>
        <dbReference type="EMBL" id="PIR72590.1"/>
    </source>
</evidence>
<dbReference type="InterPro" id="IPR012340">
    <property type="entry name" value="NA-bd_OB-fold"/>
</dbReference>
<dbReference type="PROSITE" id="PS50935">
    <property type="entry name" value="SSB"/>
    <property type="match status" value="1"/>
</dbReference>
<comment type="caution">
    <text evidence="2">Lacks conserved residue(s) required for the propagation of feature annotation.</text>
</comment>
<dbReference type="CDD" id="cd04496">
    <property type="entry name" value="SSB_OBF"/>
    <property type="match status" value="1"/>
</dbReference>
<comment type="caution">
    <text evidence="5">The sequence shown here is derived from an EMBL/GenBank/DDBJ whole genome shotgun (WGS) entry which is preliminary data.</text>
</comment>
<sequence>MNLNKVFLIGRLTRDPESRTLPSGQLVASFGLATDRFFTDKSGQKQQQTEFHNIVLFGRLAEIASQYLTKGSLTMIEGRLQTRTWQDASGNKRYRTEILGERIQLGPKTAEKVMPAEGEARQGRPPTEETKEEIPIIEEEGEGEIDISKIPF</sequence>
<dbReference type="SUPFAM" id="SSF50249">
    <property type="entry name" value="Nucleic acid-binding proteins"/>
    <property type="match status" value="1"/>
</dbReference>
<dbReference type="InterPro" id="IPR000424">
    <property type="entry name" value="Primosome_PriB/ssb"/>
</dbReference>
<dbReference type="PANTHER" id="PTHR10302">
    <property type="entry name" value="SINGLE-STRANDED DNA-BINDING PROTEIN"/>
    <property type="match status" value="1"/>
</dbReference>
<dbReference type="Proteomes" id="UP000237006">
    <property type="component" value="Unassembled WGS sequence"/>
</dbReference>
<dbReference type="GO" id="GO:0009295">
    <property type="term" value="C:nucleoid"/>
    <property type="evidence" value="ECO:0007669"/>
    <property type="project" value="TreeGrafter"/>
</dbReference>